<evidence type="ECO:0000256" key="3">
    <source>
        <dbReference type="ARBA" id="ARBA00022801"/>
    </source>
</evidence>
<dbReference type="Pfam" id="PF02839">
    <property type="entry name" value="CBM_5_12"/>
    <property type="match status" value="2"/>
</dbReference>
<keyword evidence="4" id="KW-0146">Chitin degradation</keyword>
<dbReference type="SMART" id="SM00636">
    <property type="entry name" value="Glyco_18"/>
    <property type="match status" value="1"/>
</dbReference>
<dbReference type="SUPFAM" id="SSF51055">
    <property type="entry name" value="Carbohydrate binding domain"/>
    <property type="match status" value="2"/>
</dbReference>
<evidence type="ECO:0000259" key="11">
    <source>
        <dbReference type="PROSITE" id="PS51910"/>
    </source>
</evidence>
<reference evidence="12 13" key="1">
    <citation type="submission" date="2020-09" db="EMBL/GenBank/DDBJ databases">
        <title>Photobacterium sp. CAU 1568 isolated from sand of Sido Beach.</title>
        <authorList>
            <person name="Kim W."/>
        </authorList>
    </citation>
    <scope>NUCLEOTIDE SEQUENCE [LARGE SCALE GENOMIC DNA]</scope>
    <source>
        <strain evidence="12 13">CAU 1568</strain>
    </source>
</reference>
<dbReference type="PANTHER" id="PTHR11177:SF317">
    <property type="entry name" value="CHITINASE 12-RELATED"/>
    <property type="match status" value="1"/>
</dbReference>
<evidence type="ECO:0000256" key="5">
    <source>
        <dbReference type="ARBA" id="ARBA00023277"/>
    </source>
</evidence>
<keyword evidence="7" id="KW-0624">Polysaccharide degradation</keyword>
<dbReference type="Proteomes" id="UP000649768">
    <property type="component" value="Unassembled WGS sequence"/>
</dbReference>
<dbReference type="Pfam" id="PF00704">
    <property type="entry name" value="Glyco_hydro_18"/>
    <property type="match status" value="1"/>
</dbReference>
<feature type="domain" description="GH18" evidence="11">
    <location>
        <begin position="46"/>
        <end position="422"/>
    </location>
</feature>
<comment type="catalytic activity">
    <reaction evidence="1">
        <text>Random endo-hydrolysis of N-acetyl-beta-D-glucosaminide (1-&gt;4)-beta-linkages in chitin and chitodextrins.</text>
        <dbReference type="EC" id="3.2.1.14"/>
    </reaction>
</comment>
<dbReference type="EMBL" id="JACYTP010000007">
    <property type="protein sequence ID" value="MBD8513509.1"/>
    <property type="molecule type" value="Genomic_DNA"/>
</dbReference>
<dbReference type="Gene3D" id="3.10.50.10">
    <property type="match status" value="1"/>
</dbReference>
<keyword evidence="10" id="KW-0732">Signal</keyword>
<protein>
    <recommendedName>
        <fullName evidence="2">chitinase</fullName>
        <ecNumber evidence="2">3.2.1.14</ecNumber>
    </recommendedName>
</protein>
<keyword evidence="6 8" id="KW-0326">Glycosidase</keyword>
<evidence type="ECO:0000256" key="9">
    <source>
        <dbReference type="RuleBase" id="RU004453"/>
    </source>
</evidence>
<dbReference type="PANTHER" id="PTHR11177">
    <property type="entry name" value="CHITINASE"/>
    <property type="match status" value="1"/>
</dbReference>
<dbReference type="InterPro" id="IPR001579">
    <property type="entry name" value="Glyco_hydro_18_chit_AS"/>
</dbReference>
<accession>A0ABR9BLS8</accession>
<proteinExistence type="inferred from homology"/>
<dbReference type="InterPro" id="IPR050314">
    <property type="entry name" value="Glycosyl_Hydrlase_18"/>
</dbReference>
<dbReference type="InterPro" id="IPR029070">
    <property type="entry name" value="Chitinase_insertion_sf"/>
</dbReference>
<keyword evidence="5" id="KW-0119">Carbohydrate metabolism</keyword>
<evidence type="ECO:0000256" key="4">
    <source>
        <dbReference type="ARBA" id="ARBA00023024"/>
    </source>
</evidence>
<comment type="similarity">
    <text evidence="9">Belongs to the glycosyl hydrolase 18 family.</text>
</comment>
<dbReference type="CDD" id="cd12215">
    <property type="entry name" value="ChiC_BD"/>
    <property type="match status" value="2"/>
</dbReference>
<keyword evidence="3 8" id="KW-0378">Hydrolase</keyword>
<dbReference type="SUPFAM" id="SSF51445">
    <property type="entry name" value="(Trans)glycosidases"/>
    <property type="match status" value="1"/>
</dbReference>
<keyword evidence="13" id="KW-1185">Reference proteome</keyword>
<dbReference type="InterPro" id="IPR001223">
    <property type="entry name" value="Glyco_hydro18_cat"/>
</dbReference>
<dbReference type="InterPro" id="IPR036573">
    <property type="entry name" value="CBM_sf_5/12"/>
</dbReference>
<dbReference type="InterPro" id="IPR017853">
    <property type="entry name" value="GH"/>
</dbReference>
<evidence type="ECO:0000256" key="8">
    <source>
        <dbReference type="RuleBase" id="RU000489"/>
    </source>
</evidence>
<evidence type="ECO:0000313" key="13">
    <source>
        <dbReference type="Proteomes" id="UP000649768"/>
    </source>
</evidence>
<comment type="caution">
    <text evidence="12">The sequence shown here is derived from an EMBL/GenBank/DDBJ whole genome shotgun (WGS) entry which is preliminary data.</text>
</comment>
<dbReference type="PROSITE" id="PS01095">
    <property type="entry name" value="GH18_1"/>
    <property type="match status" value="1"/>
</dbReference>
<dbReference type="InterPro" id="IPR003610">
    <property type="entry name" value="CBM5/12"/>
</dbReference>
<dbReference type="Gene3D" id="2.10.10.20">
    <property type="entry name" value="Carbohydrate-binding module superfamily 5/12"/>
    <property type="match status" value="2"/>
</dbReference>
<dbReference type="RefSeq" id="WP_192016196.1">
    <property type="nucleotide sequence ID" value="NZ_JACYTP010000007.1"/>
</dbReference>
<dbReference type="EC" id="3.2.1.14" evidence="2"/>
<evidence type="ECO:0000313" key="12">
    <source>
        <dbReference type="EMBL" id="MBD8513509.1"/>
    </source>
</evidence>
<dbReference type="PROSITE" id="PS51910">
    <property type="entry name" value="GH18_2"/>
    <property type="match status" value="1"/>
</dbReference>
<evidence type="ECO:0000256" key="1">
    <source>
        <dbReference type="ARBA" id="ARBA00000822"/>
    </source>
</evidence>
<dbReference type="InterPro" id="IPR011583">
    <property type="entry name" value="Chitinase_II/V-like_cat"/>
</dbReference>
<feature type="chain" id="PRO_5045675865" description="chitinase" evidence="10">
    <location>
        <begin position="28"/>
        <end position="521"/>
    </location>
</feature>
<feature type="signal peptide" evidence="10">
    <location>
        <begin position="1"/>
        <end position="27"/>
    </location>
</feature>
<evidence type="ECO:0000256" key="10">
    <source>
        <dbReference type="SAM" id="SignalP"/>
    </source>
</evidence>
<evidence type="ECO:0000256" key="2">
    <source>
        <dbReference type="ARBA" id="ARBA00012729"/>
    </source>
</evidence>
<evidence type="ECO:0000256" key="6">
    <source>
        <dbReference type="ARBA" id="ARBA00023295"/>
    </source>
</evidence>
<dbReference type="Gene3D" id="3.20.20.80">
    <property type="entry name" value="Glycosidases"/>
    <property type="match status" value="1"/>
</dbReference>
<name>A0ABR9BLS8_9GAMM</name>
<organism evidence="12 13">
    <name type="scientific">Photobacterium arenosum</name>
    <dbReference type="NCBI Taxonomy" id="2774143"/>
    <lineage>
        <taxon>Bacteria</taxon>
        <taxon>Pseudomonadati</taxon>
        <taxon>Pseudomonadota</taxon>
        <taxon>Gammaproteobacteria</taxon>
        <taxon>Vibrionales</taxon>
        <taxon>Vibrionaceae</taxon>
        <taxon>Photobacterium</taxon>
    </lineage>
</organism>
<sequence>MKIESAFKWCPAALALMAASTFAYSHATEPDLFTGTHGEFQQNSGHVVATYVANWSNPASISQINGNNLTHILYAFLDICGPGQRAGHEATCTGKPDFTLAENNSTIDKAFSAQFSELKTRFPHLKILPSIGGWGGDGPFAPMSMNINNRQVFVQAMVDYLKANPAFDGVDIDWEWPQNRAEGEAYADLMIDLRAAMDKLSAETSREYLVTSAIATAESYTAKVNYQRAEPAMDLIFLMTYDFFGAWSSDNVGHHTAISAHSGNLAKGYGFGAEDAVQNLLGLGMPAEKLVLGVAKYAKGWDGVALNPQGSPFGGVATAGFPKAVNPWDVEGIATYTRISDEILGPDGQGVNGFEIRVDPDCQCHYAWRGSDAAFVGFDHPADIIAKGQLATSKKLGGLFSWEYGQDNGDQLNAMNIGVGNLDMKTLPDVTDWQPDAVYLAGDRVRFNHFVYQAKWWSQNDEPGHPHGPWEKLDFTHAASWSAEATYQTGDRVTHNGVVYQAMWWTLNNEPGAPNSPWTAL</sequence>
<evidence type="ECO:0000256" key="7">
    <source>
        <dbReference type="ARBA" id="ARBA00023326"/>
    </source>
</evidence>
<dbReference type="SMART" id="SM00495">
    <property type="entry name" value="ChtBD3"/>
    <property type="match status" value="2"/>
</dbReference>
<gene>
    <name evidence="12" type="ORF">IFO68_12585</name>
</gene>